<reference evidence="1 2" key="1">
    <citation type="submission" date="2015-12" db="EMBL/GenBank/DDBJ databases">
        <title>Genome comparisons provide insights into the role of secondary metabolites in the pathogenic phase of the Photorhabdus life cycle.</title>
        <authorList>
            <person name="Tobias N.J."/>
            <person name="Mishra B."/>
            <person name="Gupta D.K."/>
            <person name="Thines M."/>
            <person name="Stinear T.P."/>
            <person name="Bode H.B."/>
        </authorList>
    </citation>
    <scope>NUCLEOTIDE SEQUENCE [LARGE SCALE GENOMIC DNA]</scope>
    <source>
        <strain evidence="1 2">PB68.1</strain>
    </source>
</reference>
<dbReference type="SUPFAM" id="SSF56112">
    <property type="entry name" value="Protein kinase-like (PK-like)"/>
    <property type="match status" value="1"/>
</dbReference>
<sequence length="291" mass="34200">MSLYKYIRHFLTDYSFQDLTICEIELSSINRCWKIIHAEGCWLLKQCNNDYTDDWLTLVNKLIPELKRYGLENLLERSELGYFIEGEGVYWTLSKYLENATLPSLNCAETVQKATTYLKNIQAINIRNYSDYLAIEIGRNDLRTILQNGNNLISFYCSLDNEYFIQSSIYKSEVIAALENIDFAGTLAVYNSLDLFISHGEYQIQNILEYRGSWNPVDWDNLHLRPRIVDILTTVAYFCRIERGRFKLNSSRVFSVIRSFNLSQKELDLLPSLSFLYFVPSQYLVDKFYRL</sequence>
<organism evidence="1 2">
    <name type="scientific">Photorhabdus australis subsp. thailandensis</name>
    <dbReference type="NCBI Taxonomy" id="2805096"/>
    <lineage>
        <taxon>Bacteria</taxon>
        <taxon>Pseudomonadati</taxon>
        <taxon>Pseudomonadota</taxon>
        <taxon>Gammaproteobacteria</taxon>
        <taxon>Enterobacterales</taxon>
        <taxon>Morganellaceae</taxon>
        <taxon>Photorhabdus</taxon>
    </lineage>
</organism>
<evidence type="ECO:0000313" key="1">
    <source>
        <dbReference type="EMBL" id="OCQ50940.1"/>
    </source>
</evidence>
<dbReference type="Proteomes" id="UP000093476">
    <property type="component" value="Unassembled WGS sequence"/>
</dbReference>
<keyword evidence="2" id="KW-1185">Reference proteome</keyword>
<dbReference type="RefSeq" id="WP_065824571.1">
    <property type="nucleotide sequence ID" value="NZ_CAWMQZ010000187.1"/>
</dbReference>
<gene>
    <name evidence="1" type="ORF">Ppb6_04038</name>
</gene>
<evidence type="ECO:0000313" key="2">
    <source>
        <dbReference type="Proteomes" id="UP000093476"/>
    </source>
</evidence>
<dbReference type="InterPro" id="IPR011009">
    <property type="entry name" value="Kinase-like_dom_sf"/>
</dbReference>
<accession>A0A1C0TZ41</accession>
<dbReference type="STRING" id="286156.Ppb6_04038"/>
<comment type="caution">
    <text evidence="1">The sequence shown here is derived from an EMBL/GenBank/DDBJ whole genome shotgun (WGS) entry which is preliminary data.</text>
</comment>
<dbReference type="EMBL" id="LOMY01000187">
    <property type="protein sequence ID" value="OCQ50940.1"/>
    <property type="molecule type" value="Genomic_DNA"/>
</dbReference>
<dbReference type="PATRIC" id="fig|286156.4.peg.4643"/>
<dbReference type="AlphaFoldDB" id="A0A1C0TZ41"/>
<proteinExistence type="predicted"/>
<protein>
    <submittedName>
        <fullName evidence="1">Uncharacterized protein</fullName>
    </submittedName>
</protein>
<name>A0A1C0TZ41_9GAMM</name>